<feature type="region of interest" description="Disordered" evidence="1">
    <location>
        <begin position="30"/>
        <end position="60"/>
    </location>
</feature>
<name>A0A9P8PUQ5_9ASCO</name>
<reference evidence="2" key="2">
    <citation type="submission" date="2021-01" db="EMBL/GenBank/DDBJ databases">
        <authorList>
            <person name="Schikora-Tamarit M.A."/>
        </authorList>
    </citation>
    <scope>NUCLEOTIDE SEQUENCE</scope>
    <source>
        <strain evidence="2">CBS6341</strain>
    </source>
</reference>
<proteinExistence type="predicted"/>
<dbReference type="OrthoDB" id="3981230at2759"/>
<keyword evidence="3" id="KW-1185">Reference proteome</keyword>
<feature type="compositionally biased region" description="Basic and acidic residues" evidence="1">
    <location>
        <begin position="129"/>
        <end position="140"/>
    </location>
</feature>
<comment type="caution">
    <text evidence="2">The sequence shown here is derived from an EMBL/GenBank/DDBJ whole genome shotgun (WGS) entry which is preliminary data.</text>
</comment>
<reference evidence="2" key="1">
    <citation type="journal article" date="2021" name="Open Biol.">
        <title>Shared evolutionary footprints suggest mitochondrial oxidative damage underlies multiple complex I losses in fungi.</title>
        <authorList>
            <person name="Schikora-Tamarit M.A."/>
            <person name="Marcet-Houben M."/>
            <person name="Nosek J."/>
            <person name="Gabaldon T."/>
        </authorList>
    </citation>
    <scope>NUCLEOTIDE SEQUENCE</scope>
    <source>
        <strain evidence="2">CBS6341</strain>
    </source>
</reference>
<evidence type="ECO:0000256" key="1">
    <source>
        <dbReference type="SAM" id="MobiDB-lite"/>
    </source>
</evidence>
<sequence>MTIFPDVSLDLKLMQDPMLCSTTLLEPLISPVLDDTEQNGDADEDDTEESNTPDSENDETKLEEILNSSENNLILESLELKNLSNNYNTSIIPQHHEINDSIINVLNNDENINNPLNIPIFDDINPLKRSLDGEDPKENGAIKTSSPLKKKSKLNTYQPNDNSLLETSSAKSKIPLPIRKSKRILSAESIIDEKRICSPIKQLTKELNIKPSIKVYDTPILNFIVDSSTGLLSDATKYATEINSINGYGVPLPENETELVTIPINGQRKTNKSPRIAFVKCIKFNNSSKIENGVLKDNNYGNSYKSIGFYTESQWVLKKKQINNSKDNNDSDNEVNEVNEINDNDCNSINDRNGIIGKKLRWADELEW</sequence>
<protein>
    <submittedName>
        <fullName evidence="2">Uncharacterized protein</fullName>
    </submittedName>
</protein>
<feature type="compositionally biased region" description="Acidic residues" evidence="1">
    <location>
        <begin position="330"/>
        <end position="343"/>
    </location>
</feature>
<dbReference type="Proteomes" id="UP000769528">
    <property type="component" value="Unassembled WGS sequence"/>
</dbReference>
<dbReference type="EMBL" id="JAEUBF010000443">
    <property type="protein sequence ID" value="KAH3678502.1"/>
    <property type="molecule type" value="Genomic_DNA"/>
</dbReference>
<feature type="compositionally biased region" description="Polar residues" evidence="1">
    <location>
        <begin position="155"/>
        <end position="168"/>
    </location>
</feature>
<feature type="region of interest" description="Disordered" evidence="1">
    <location>
        <begin position="129"/>
        <end position="168"/>
    </location>
</feature>
<feature type="compositionally biased region" description="Acidic residues" evidence="1">
    <location>
        <begin position="34"/>
        <end position="57"/>
    </location>
</feature>
<dbReference type="AlphaFoldDB" id="A0A9P8PUQ5"/>
<gene>
    <name evidence="2" type="ORF">WICMUC_001519</name>
</gene>
<evidence type="ECO:0000313" key="3">
    <source>
        <dbReference type="Proteomes" id="UP000769528"/>
    </source>
</evidence>
<accession>A0A9P8PUQ5</accession>
<organism evidence="2 3">
    <name type="scientific">Wickerhamomyces mucosus</name>
    <dbReference type="NCBI Taxonomy" id="1378264"/>
    <lineage>
        <taxon>Eukaryota</taxon>
        <taxon>Fungi</taxon>
        <taxon>Dikarya</taxon>
        <taxon>Ascomycota</taxon>
        <taxon>Saccharomycotina</taxon>
        <taxon>Saccharomycetes</taxon>
        <taxon>Phaffomycetales</taxon>
        <taxon>Wickerhamomycetaceae</taxon>
        <taxon>Wickerhamomyces</taxon>
    </lineage>
</organism>
<feature type="region of interest" description="Disordered" evidence="1">
    <location>
        <begin position="323"/>
        <end position="344"/>
    </location>
</feature>
<evidence type="ECO:0000313" key="2">
    <source>
        <dbReference type="EMBL" id="KAH3678502.1"/>
    </source>
</evidence>